<dbReference type="GO" id="GO:0016829">
    <property type="term" value="F:lyase activity"/>
    <property type="evidence" value="ECO:0007669"/>
    <property type="project" value="UniProtKB-KW"/>
</dbReference>
<evidence type="ECO:0000259" key="3">
    <source>
        <dbReference type="Pfam" id="PF12708"/>
    </source>
</evidence>
<dbReference type="InterPro" id="IPR011050">
    <property type="entry name" value="Pectin_lyase_fold/virulence"/>
</dbReference>
<dbReference type="EMBL" id="FQYQ01000015">
    <property type="protein sequence ID" value="SHJ28971.1"/>
    <property type="molecule type" value="Genomic_DNA"/>
</dbReference>
<keyword evidence="5" id="KW-1185">Reference proteome</keyword>
<reference evidence="4 5" key="1">
    <citation type="submission" date="2016-11" db="EMBL/GenBank/DDBJ databases">
        <authorList>
            <person name="Jaros S."/>
            <person name="Januszkiewicz K."/>
            <person name="Wedrychowicz H."/>
        </authorList>
    </citation>
    <scope>NUCLEOTIDE SEQUENCE [LARGE SCALE GENOMIC DNA]</scope>
    <source>
        <strain evidence="4 5">DSM 14809</strain>
    </source>
</reference>
<dbReference type="AlphaFoldDB" id="A0A1M6I398"/>
<dbReference type="Gene3D" id="2.160.20.10">
    <property type="entry name" value="Single-stranded right-handed beta-helix, Pectin lyase-like"/>
    <property type="match status" value="1"/>
</dbReference>
<feature type="domain" description="Rhamnogalacturonase A/B/Epimerase-like pectate lyase" evidence="3">
    <location>
        <begin position="126"/>
        <end position="280"/>
    </location>
</feature>
<gene>
    <name evidence="4" type="ORF">SAMN02745725_02203</name>
</gene>
<dbReference type="OrthoDB" id="9795222at2"/>
<feature type="region of interest" description="Disordered" evidence="1">
    <location>
        <begin position="37"/>
        <end position="73"/>
    </location>
</feature>
<dbReference type="Pfam" id="PF12708">
    <property type="entry name" value="Pect-lyase_RHGA_epim"/>
    <property type="match status" value="1"/>
</dbReference>
<dbReference type="InterPro" id="IPR012334">
    <property type="entry name" value="Pectin_lyas_fold"/>
</dbReference>
<proteinExistence type="predicted"/>
<dbReference type="SUPFAM" id="SSF51126">
    <property type="entry name" value="Pectin lyase-like"/>
    <property type="match status" value="1"/>
</dbReference>
<feature type="chain" id="PRO_5009918292" evidence="2">
    <location>
        <begin position="29"/>
        <end position="640"/>
    </location>
</feature>
<evidence type="ECO:0000313" key="5">
    <source>
        <dbReference type="Proteomes" id="UP000184185"/>
    </source>
</evidence>
<accession>A0A1M6I398</accession>
<evidence type="ECO:0000256" key="2">
    <source>
        <dbReference type="SAM" id="SignalP"/>
    </source>
</evidence>
<feature type="signal peptide" evidence="2">
    <location>
        <begin position="1"/>
        <end position="28"/>
    </location>
</feature>
<dbReference type="InterPro" id="IPR024535">
    <property type="entry name" value="RHGA/B-epi-like_pectate_lyase"/>
</dbReference>
<feature type="compositionally biased region" description="Acidic residues" evidence="1">
    <location>
        <begin position="46"/>
        <end position="64"/>
    </location>
</feature>
<protein>
    <submittedName>
        <fullName evidence="4">Pectate lyase superfamily protein</fullName>
    </submittedName>
</protein>
<name>A0A1M6I398_PSEXY</name>
<sequence length="640" mass="72055">MRQSRKAIFYYAMCIIFALLLNVTNVDAEEVQVSDVTSEYSVTDSTENEIEDEQNEEIENEENNNELNDTNGDEVNEKFADEMVLLEDSKLQESLLENNQEISLLESSKIQKSANLLATTSNNQDYVSVKDYGAVGDGKTDDSAAIQKACNAARDYGKTLYFPNGNYYSSTNILLNFDCVVKGESKENTIINFRDYVNKNSIDSWDQRGIVTFKANSLTMENISFRYTADNGTNFTRKKNQSGTEGVLFSIIKGNSISINNCGFYVGGAQNPSITVMWIKAEQTDIKNVKLSKCTLTNDAEATVGGGLWISAHDRSDVKVSDIHVSECTISKKGNDEALSLWGYYLSDIYIDSNTFNFSGTKVQNDVFIAFGMPDTNRVERLTDIYFTNNQINVNGAAMDLIKAQILSSNSEIHISGNHIDGAIQGVTWFSCFTFYKSSKIFLHDNHINLTGGKVVSYMTYRFGTIESTDNYFTTKNCNRSMIIKMNDTQYFDYANVQCYRDHFSFADTNTISEQSTVQYPASGQLRFEGCTFDTTGSALHEFRYQILTKTDGSTDYAYNKIIFLNCNFDSNLIFKFYKFSNTHLILTGTTCKNLNFHNPNGNKCLFGLDISKLVCNSVRLNYKEVQKNKLNATSGYIIM</sequence>
<evidence type="ECO:0000256" key="1">
    <source>
        <dbReference type="SAM" id="MobiDB-lite"/>
    </source>
</evidence>
<keyword evidence="2" id="KW-0732">Signal</keyword>
<dbReference type="Proteomes" id="UP000184185">
    <property type="component" value="Unassembled WGS sequence"/>
</dbReference>
<keyword evidence="4" id="KW-0456">Lyase</keyword>
<organism evidence="4 5">
    <name type="scientific">Pseudobutyrivibrio xylanivorans DSM 14809</name>
    <dbReference type="NCBI Taxonomy" id="1123012"/>
    <lineage>
        <taxon>Bacteria</taxon>
        <taxon>Bacillati</taxon>
        <taxon>Bacillota</taxon>
        <taxon>Clostridia</taxon>
        <taxon>Lachnospirales</taxon>
        <taxon>Lachnospiraceae</taxon>
        <taxon>Pseudobutyrivibrio</taxon>
    </lineage>
</organism>
<dbReference type="RefSeq" id="WP_072917883.1">
    <property type="nucleotide sequence ID" value="NZ_FQYQ01000015.1"/>
</dbReference>
<evidence type="ECO:0000313" key="4">
    <source>
        <dbReference type="EMBL" id="SHJ28971.1"/>
    </source>
</evidence>